<comment type="similarity">
    <text evidence="2">Belongs to the RNase H family.</text>
</comment>
<comment type="caution">
    <text evidence="9">The sequence shown here is derived from an EMBL/GenBank/DDBJ whole genome shotgun (WGS) entry which is preliminary data.</text>
</comment>
<evidence type="ECO:0000256" key="1">
    <source>
        <dbReference type="ARBA" id="ARBA00000077"/>
    </source>
</evidence>
<dbReference type="Gene3D" id="3.30.420.10">
    <property type="entry name" value="Ribonuclease H-like superfamily/Ribonuclease H"/>
    <property type="match status" value="1"/>
</dbReference>
<evidence type="ECO:0000256" key="3">
    <source>
        <dbReference type="ARBA" id="ARBA00012180"/>
    </source>
</evidence>
<dbReference type="InterPro" id="IPR012337">
    <property type="entry name" value="RNaseH-like_sf"/>
</dbReference>
<evidence type="ECO:0000256" key="2">
    <source>
        <dbReference type="ARBA" id="ARBA00005300"/>
    </source>
</evidence>
<accession>A0A8H7M8X4</accession>
<dbReference type="InterPro" id="IPR050092">
    <property type="entry name" value="RNase_H"/>
</dbReference>
<dbReference type="Pfam" id="PF00075">
    <property type="entry name" value="RNase_H"/>
    <property type="match status" value="1"/>
</dbReference>
<dbReference type="GO" id="GO:0003676">
    <property type="term" value="F:nucleic acid binding"/>
    <property type="evidence" value="ECO:0007669"/>
    <property type="project" value="InterPro"/>
</dbReference>
<dbReference type="Proteomes" id="UP000614334">
    <property type="component" value="Unassembled WGS sequence"/>
</dbReference>
<evidence type="ECO:0000256" key="7">
    <source>
        <dbReference type="ARBA" id="ARBA00022801"/>
    </source>
</evidence>
<evidence type="ECO:0000313" key="10">
    <source>
        <dbReference type="Proteomes" id="UP000614334"/>
    </source>
</evidence>
<sequence>MVTPRSITSCRIHSVYEGPTAHDFLIVHRGHKRHPPRRPNGRLGHYPPPKLLSCDSRKEFAEKLRRRISALTTDESIVCFTDGSKRVVNGFCRVGIGFTIQHHGVEIDHNSANLGPRFEVFNAKMLALALALKSAASQARRLNSHSIILFADNQAAVSLITSLDKHPGQFASIAFREAANKFLHKAPENRIKVCWVPGHNGIEGNKRADQLANEGGSKPPVSILNRSLTWSKAQSTHQASRAWGREWASQPHSLFVTNHIRRPPSLTLARFARSYRGHRLTHARLNQIILGHGFFGEYRERFRPDDDPSCPCGQPGKLLIMSFATAIYTLRLATSSGGHSLNSLARQAPSRSTRRPMPPFPLLLFMIIYSTPMLSVSVSCIRLSLVLSLRSTAHSLGPVCTLRAQVFYLLSTALCVPLSFLSSASPVSPAWGSGSSSKSMGDTCKVFRNRLEDAVDCWAGTNTRQRGRCKYPILYVSPRLSSGSLLTLVKQETLLKETILALIDLEEYQEALDELDLYIVTMPFDQNPVLHLYAGMLWLFTAQPQAEVSIDSVSKGTSRNEILDVARWNAPRVAAAKRHFRRAIALDPGNEFARGEQPEVSSLGAMDDEDEDEEANIKEEPDITMASYKDEDDDLIALSIKMDTDSDDDDLMKQGPANDREAIFSSVVHSRRFIFA</sequence>
<dbReference type="PROSITE" id="PS50879">
    <property type="entry name" value="RNASE_H_1"/>
    <property type="match status" value="1"/>
</dbReference>
<dbReference type="GO" id="GO:0004523">
    <property type="term" value="F:RNA-DNA hybrid ribonuclease activity"/>
    <property type="evidence" value="ECO:0007669"/>
    <property type="project" value="UniProtKB-EC"/>
</dbReference>
<dbReference type="GO" id="GO:0046872">
    <property type="term" value="F:metal ion binding"/>
    <property type="evidence" value="ECO:0007669"/>
    <property type="project" value="UniProtKB-KW"/>
</dbReference>
<evidence type="ECO:0000256" key="6">
    <source>
        <dbReference type="ARBA" id="ARBA00022759"/>
    </source>
</evidence>
<comment type="catalytic activity">
    <reaction evidence="1">
        <text>Endonucleolytic cleavage to 5'-phosphomonoester.</text>
        <dbReference type="EC" id="3.1.26.4"/>
    </reaction>
</comment>
<dbReference type="PANTHER" id="PTHR10642:SF26">
    <property type="entry name" value="RIBONUCLEASE H1"/>
    <property type="match status" value="1"/>
</dbReference>
<evidence type="ECO:0000256" key="4">
    <source>
        <dbReference type="ARBA" id="ARBA00022722"/>
    </source>
</evidence>
<keyword evidence="5" id="KW-0479">Metal-binding</keyword>
<keyword evidence="9" id="KW-0695">RNA-directed DNA polymerase</keyword>
<evidence type="ECO:0000259" key="8">
    <source>
        <dbReference type="PROSITE" id="PS50879"/>
    </source>
</evidence>
<dbReference type="PANTHER" id="PTHR10642">
    <property type="entry name" value="RIBONUCLEASE H1"/>
    <property type="match status" value="1"/>
</dbReference>
<dbReference type="InterPro" id="IPR002156">
    <property type="entry name" value="RNaseH_domain"/>
</dbReference>
<keyword evidence="9" id="KW-0808">Transferase</keyword>
<dbReference type="EC" id="3.1.26.4" evidence="3"/>
<reference evidence="9" key="1">
    <citation type="submission" date="2020-09" db="EMBL/GenBank/DDBJ databases">
        <title>Comparative genome analyses of four rice-infecting Rhizoctonia solani isolates reveal extensive enrichment of homogalacturonan modification genes.</title>
        <authorList>
            <person name="Lee D.-Y."/>
            <person name="Jeon J."/>
            <person name="Kim K.-T."/>
            <person name="Cheong K."/>
            <person name="Song H."/>
            <person name="Choi G."/>
            <person name="Ko J."/>
            <person name="Opiyo S.O."/>
            <person name="Zuo S."/>
            <person name="Madhav S."/>
            <person name="Lee Y.-H."/>
            <person name="Wang G.-L."/>
        </authorList>
    </citation>
    <scope>NUCLEOTIDE SEQUENCE</scope>
    <source>
        <strain evidence="9">AG1-IA B2</strain>
    </source>
</reference>
<feature type="domain" description="RNase H type-1" evidence="8">
    <location>
        <begin position="73"/>
        <end position="217"/>
    </location>
</feature>
<protein>
    <recommendedName>
        <fullName evidence="3">ribonuclease H</fullName>
        <ecNumber evidence="3">3.1.26.4</ecNumber>
    </recommendedName>
</protein>
<evidence type="ECO:0000313" key="9">
    <source>
        <dbReference type="EMBL" id="KAF8760880.1"/>
    </source>
</evidence>
<dbReference type="SUPFAM" id="SSF53098">
    <property type="entry name" value="Ribonuclease H-like"/>
    <property type="match status" value="1"/>
</dbReference>
<dbReference type="GO" id="GO:0003964">
    <property type="term" value="F:RNA-directed DNA polymerase activity"/>
    <property type="evidence" value="ECO:0007669"/>
    <property type="project" value="UniProtKB-KW"/>
</dbReference>
<keyword evidence="4" id="KW-0540">Nuclease</keyword>
<dbReference type="GO" id="GO:0043137">
    <property type="term" value="P:DNA replication, removal of RNA primer"/>
    <property type="evidence" value="ECO:0007669"/>
    <property type="project" value="TreeGrafter"/>
</dbReference>
<evidence type="ECO:0000256" key="5">
    <source>
        <dbReference type="ARBA" id="ARBA00022723"/>
    </source>
</evidence>
<keyword evidence="9" id="KW-0548">Nucleotidyltransferase</keyword>
<dbReference type="InterPro" id="IPR036397">
    <property type="entry name" value="RNaseH_sf"/>
</dbReference>
<organism evidence="9 10">
    <name type="scientific">Rhizoctonia solani</name>
    <dbReference type="NCBI Taxonomy" id="456999"/>
    <lineage>
        <taxon>Eukaryota</taxon>
        <taxon>Fungi</taxon>
        <taxon>Dikarya</taxon>
        <taxon>Basidiomycota</taxon>
        <taxon>Agaricomycotina</taxon>
        <taxon>Agaricomycetes</taxon>
        <taxon>Cantharellales</taxon>
        <taxon>Ceratobasidiaceae</taxon>
        <taxon>Rhizoctonia</taxon>
    </lineage>
</organism>
<dbReference type="AlphaFoldDB" id="A0A8H7M8X4"/>
<dbReference type="CDD" id="cd09276">
    <property type="entry name" value="Rnase_HI_RT_non_LTR"/>
    <property type="match status" value="1"/>
</dbReference>
<keyword evidence="7" id="KW-0378">Hydrolase</keyword>
<proteinExistence type="inferred from homology"/>
<name>A0A8H7M8X4_9AGAM</name>
<gene>
    <name evidence="9" type="ORF">RHS01_00687</name>
</gene>
<keyword evidence="6" id="KW-0255">Endonuclease</keyword>
<dbReference type="EMBL" id="JACYCF010000001">
    <property type="protein sequence ID" value="KAF8760880.1"/>
    <property type="molecule type" value="Genomic_DNA"/>
</dbReference>